<dbReference type="EMBL" id="JBEDUW010000001">
    <property type="protein sequence ID" value="KAK9949044.1"/>
    <property type="molecule type" value="Genomic_DNA"/>
</dbReference>
<evidence type="ECO:0000256" key="4">
    <source>
        <dbReference type="RuleBase" id="RU362057"/>
    </source>
</evidence>
<keyword evidence="2 3" id="KW-0808">Transferase</keyword>
<gene>
    <name evidence="5" type="ORF">M0R45_004590</name>
</gene>
<dbReference type="Proteomes" id="UP001457282">
    <property type="component" value="Unassembled WGS sequence"/>
</dbReference>
<dbReference type="GO" id="GO:0010294">
    <property type="term" value="F:abscisic acid glucosyltransferase activity"/>
    <property type="evidence" value="ECO:0007669"/>
    <property type="project" value="TreeGrafter"/>
</dbReference>
<dbReference type="InterPro" id="IPR035595">
    <property type="entry name" value="UDP_glycos_trans_CS"/>
</dbReference>
<dbReference type="GO" id="GO:0080044">
    <property type="term" value="F:quercetin 7-O-glucosyltransferase activity"/>
    <property type="evidence" value="ECO:0007669"/>
    <property type="project" value="TreeGrafter"/>
</dbReference>
<name>A0AAW1YKA7_RUBAR</name>
<evidence type="ECO:0000313" key="5">
    <source>
        <dbReference type="EMBL" id="KAK9949044.1"/>
    </source>
</evidence>
<proteinExistence type="inferred from homology"/>
<evidence type="ECO:0000256" key="1">
    <source>
        <dbReference type="ARBA" id="ARBA00009995"/>
    </source>
</evidence>
<keyword evidence="3" id="KW-0328">Glycosyltransferase</keyword>
<accession>A0AAW1YKA7</accession>
<dbReference type="InterPro" id="IPR002213">
    <property type="entry name" value="UDP_glucos_trans"/>
</dbReference>
<dbReference type="FunFam" id="3.40.50.2000:FF:000019">
    <property type="entry name" value="Glycosyltransferase"/>
    <property type="match status" value="1"/>
</dbReference>
<dbReference type="GO" id="GO:0080043">
    <property type="term" value="F:quercetin 3-O-glucosyltransferase activity"/>
    <property type="evidence" value="ECO:0007669"/>
    <property type="project" value="TreeGrafter"/>
</dbReference>
<dbReference type="PROSITE" id="PS00375">
    <property type="entry name" value="UDPGT"/>
    <property type="match status" value="1"/>
</dbReference>
<dbReference type="CDD" id="cd03784">
    <property type="entry name" value="GT1_Gtf-like"/>
    <property type="match status" value="1"/>
</dbReference>
<protein>
    <recommendedName>
        <fullName evidence="4">Glycosyltransferase</fullName>
        <ecNumber evidence="4">2.4.1.-</ecNumber>
    </recommendedName>
</protein>
<organism evidence="5 6">
    <name type="scientific">Rubus argutus</name>
    <name type="common">Southern blackberry</name>
    <dbReference type="NCBI Taxonomy" id="59490"/>
    <lineage>
        <taxon>Eukaryota</taxon>
        <taxon>Viridiplantae</taxon>
        <taxon>Streptophyta</taxon>
        <taxon>Embryophyta</taxon>
        <taxon>Tracheophyta</taxon>
        <taxon>Spermatophyta</taxon>
        <taxon>Magnoliopsida</taxon>
        <taxon>eudicotyledons</taxon>
        <taxon>Gunneridae</taxon>
        <taxon>Pentapetalae</taxon>
        <taxon>rosids</taxon>
        <taxon>fabids</taxon>
        <taxon>Rosales</taxon>
        <taxon>Rosaceae</taxon>
        <taxon>Rosoideae</taxon>
        <taxon>Rosoideae incertae sedis</taxon>
        <taxon>Rubus</taxon>
    </lineage>
</organism>
<dbReference type="PANTHER" id="PTHR11926:SF1264">
    <property type="entry name" value="GLYCOSYLTRANSFERASE-RELATED"/>
    <property type="match status" value="1"/>
</dbReference>
<dbReference type="SUPFAM" id="SSF53756">
    <property type="entry name" value="UDP-Glycosyltransferase/glycogen phosphorylase"/>
    <property type="match status" value="1"/>
</dbReference>
<dbReference type="Pfam" id="PF00201">
    <property type="entry name" value="UDPGT"/>
    <property type="match status" value="1"/>
</dbReference>
<evidence type="ECO:0000256" key="3">
    <source>
        <dbReference type="RuleBase" id="RU003718"/>
    </source>
</evidence>
<comment type="similarity">
    <text evidence="1 3">Belongs to the UDP-glycosyltransferase family.</text>
</comment>
<dbReference type="Gene3D" id="3.40.50.2000">
    <property type="entry name" value="Glycogen Phosphorylase B"/>
    <property type="match status" value="2"/>
</dbReference>
<reference evidence="5 6" key="1">
    <citation type="journal article" date="2023" name="G3 (Bethesda)">
        <title>A chromosome-length genome assembly and annotation of blackberry (Rubus argutus, cv. 'Hillquist').</title>
        <authorList>
            <person name="Bruna T."/>
            <person name="Aryal R."/>
            <person name="Dudchenko O."/>
            <person name="Sargent D.J."/>
            <person name="Mead D."/>
            <person name="Buti M."/>
            <person name="Cavallini A."/>
            <person name="Hytonen T."/>
            <person name="Andres J."/>
            <person name="Pham M."/>
            <person name="Weisz D."/>
            <person name="Mascagni F."/>
            <person name="Usai G."/>
            <person name="Natali L."/>
            <person name="Bassil N."/>
            <person name="Fernandez G.E."/>
            <person name="Lomsadze A."/>
            <person name="Armour M."/>
            <person name="Olukolu B."/>
            <person name="Poorten T."/>
            <person name="Britton C."/>
            <person name="Davik J."/>
            <person name="Ashrafi H."/>
            <person name="Aiden E.L."/>
            <person name="Borodovsky M."/>
            <person name="Worthington M."/>
        </authorList>
    </citation>
    <scope>NUCLEOTIDE SEQUENCE [LARGE SCALE GENOMIC DNA]</scope>
    <source>
        <strain evidence="5">PI 553951</strain>
    </source>
</reference>
<comment type="caution">
    <text evidence="5">The sequence shown here is derived from an EMBL/GenBank/DDBJ whole genome shotgun (WGS) entry which is preliminary data.</text>
</comment>
<evidence type="ECO:0000256" key="2">
    <source>
        <dbReference type="ARBA" id="ARBA00022679"/>
    </source>
</evidence>
<dbReference type="AlphaFoldDB" id="A0AAW1YKA7"/>
<dbReference type="PANTHER" id="PTHR11926">
    <property type="entry name" value="GLUCOSYL/GLUCURONOSYL TRANSFERASES"/>
    <property type="match status" value="1"/>
</dbReference>
<dbReference type="EC" id="2.4.1.-" evidence="4"/>
<sequence>MPSDSDSDQEQPQQLHVLLVVALQAHMNPMLKFARCLASKRVHVTLATTETVRNHLLHSTNLFTLNSRIRFEFFSDGLTAEFDRDKSAETFATLQAVSSENLSKLVANFNAKKTRLSCIVFNPFAPWVADVAEEHGIPCALLWNQACAIFSIVYRYSKDLLNPFELMDCPGIPNLQVSDLPSTLLPSTPVHFKKLISDSARCAERARWVLGNSFYELESEIIDSMDALLPIRPIGPLVSPFLLGKNEADDDSDYALHVDGLKAEESCIEWLDRQRPCSVVYVSFGRVTVWSQKQIDNISMALKNSDRPFLWALKPPAEGSKRDSGELSRGFLEETKEKGIVVTWCSQEKVLMHKAVACFMTHGGWNSALETVVSGVPVIVYPEWTDQPTNAKLLSDVFKVGVRVRINGDEEDGVVTTKEVERCIEEVINGPKAAEMKKRAMELKEAANKALEVGGSSDKNINDFIKNISGKSITVTLNNDSTVD</sequence>
<keyword evidence="6" id="KW-1185">Reference proteome</keyword>
<evidence type="ECO:0000313" key="6">
    <source>
        <dbReference type="Proteomes" id="UP001457282"/>
    </source>
</evidence>